<dbReference type="AlphaFoldDB" id="A0A2S7WJL8"/>
<feature type="transmembrane region" description="Helical" evidence="1">
    <location>
        <begin position="285"/>
        <end position="306"/>
    </location>
</feature>
<dbReference type="Pfam" id="PF13387">
    <property type="entry name" value="Lnb_N"/>
    <property type="match status" value="1"/>
</dbReference>
<reference evidence="4 5" key="1">
    <citation type="submission" date="2016-12" db="EMBL/GenBank/DDBJ databases">
        <title>Trade-off between light-utilization and light-protection in marine flavobacteria.</title>
        <authorList>
            <person name="Kumagai Y."/>
            <person name="Yoshizawa S."/>
            <person name="Kogure K."/>
            <person name="Iwasaki W."/>
        </authorList>
    </citation>
    <scope>NUCLEOTIDE SEQUENCE [LARGE SCALE GENOMIC DNA]</scope>
    <source>
        <strain evidence="4 5">NBRC 108759</strain>
    </source>
</reference>
<dbReference type="InterPro" id="IPR057436">
    <property type="entry name" value="5TMH_Lnb"/>
</dbReference>
<sequence>MKKYILFFIVCFSLSTSIFSQVKLSVYSEISIVTAGPGTALYEAFGHSAIRIKDPVLRLDLIYNYGVFDFNQPNFYTNFAKGHMLYTLARYDFKYFIASYNKDKRWLKQQVLNLTQQQKQAFFMYLEKNALPENAAYLYDPYFDNCATILRDITDDVLGDKVQFNDNYANKNLSFRDLTNNEIHWNTWGSFGLNLIAGIQLDKKPTSKQYLFLPDYVFDSFKNAKTKVNGESKNLVLKEETLLNFKEKKAEISIFNPLLIISLLSLLGIFITYKNFKNNKRSKYIDFSLFFISGFIGCILCFFWFFSSHTTAPHNYNVLWAFPLNIIVAFLALRAQFPKKILLYLKFLLALFIFIPILWIFGIQVYPLALIPFLIFIVTRYLFLIKISE</sequence>
<evidence type="ECO:0000256" key="1">
    <source>
        <dbReference type="SAM" id="Phobius"/>
    </source>
</evidence>
<keyword evidence="1" id="KW-0472">Membrane</keyword>
<feature type="transmembrane region" description="Helical" evidence="1">
    <location>
        <begin position="341"/>
        <end position="359"/>
    </location>
</feature>
<name>A0A2S7WJL8_9FLAO</name>
<feature type="domain" description="Lnb-like transmembrane" evidence="3">
    <location>
        <begin position="251"/>
        <end position="386"/>
    </location>
</feature>
<feature type="domain" description="Lnb N-terminal periplasmic" evidence="2">
    <location>
        <begin position="29"/>
        <end position="165"/>
    </location>
</feature>
<dbReference type="Pfam" id="PF25221">
    <property type="entry name" value="5TMH_Lnb"/>
    <property type="match status" value="1"/>
</dbReference>
<keyword evidence="1" id="KW-1133">Transmembrane helix</keyword>
<feature type="transmembrane region" description="Helical" evidence="1">
    <location>
        <begin position="365"/>
        <end position="383"/>
    </location>
</feature>
<dbReference type="OrthoDB" id="319167at2"/>
<evidence type="ECO:0000259" key="3">
    <source>
        <dbReference type="Pfam" id="PF25221"/>
    </source>
</evidence>
<keyword evidence="1" id="KW-0812">Transmembrane</keyword>
<protein>
    <submittedName>
        <fullName evidence="4">Uncharacterized protein</fullName>
    </submittedName>
</protein>
<feature type="transmembrane region" description="Helical" evidence="1">
    <location>
        <begin position="254"/>
        <end position="273"/>
    </location>
</feature>
<evidence type="ECO:0000313" key="5">
    <source>
        <dbReference type="Proteomes" id="UP000238882"/>
    </source>
</evidence>
<keyword evidence="5" id="KW-1185">Reference proteome</keyword>
<gene>
    <name evidence="4" type="ORF">BTO18_00785</name>
</gene>
<organism evidence="4 5">
    <name type="scientific">Polaribacter porphyrae</name>
    <dbReference type="NCBI Taxonomy" id="1137780"/>
    <lineage>
        <taxon>Bacteria</taxon>
        <taxon>Pseudomonadati</taxon>
        <taxon>Bacteroidota</taxon>
        <taxon>Flavobacteriia</taxon>
        <taxon>Flavobacteriales</taxon>
        <taxon>Flavobacteriaceae</taxon>
    </lineage>
</organism>
<feature type="transmembrane region" description="Helical" evidence="1">
    <location>
        <begin position="318"/>
        <end position="334"/>
    </location>
</feature>
<comment type="caution">
    <text evidence="4">The sequence shown here is derived from an EMBL/GenBank/DDBJ whole genome shotgun (WGS) entry which is preliminary data.</text>
</comment>
<evidence type="ECO:0000313" key="4">
    <source>
        <dbReference type="EMBL" id="PQJ77807.1"/>
    </source>
</evidence>
<evidence type="ECO:0000259" key="2">
    <source>
        <dbReference type="Pfam" id="PF13387"/>
    </source>
</evidence>
<dbReference type="Proteomes" id="UP000238882">
    <property type="component" value="Unassembled WGS sequence"/>
</dbReference>
<dbReference type="InterPro" id="IPR025178">
    <property type="entry name" value="Lnb_N"/>
</dbReference>
<dbReference type="RefSeq" id="WP_105014389.1">
    <property type="nucleotide sequence ID" value="NZ_MSCN01000001.1"/>
</dbReference>
<dbReference type="EMBL" id="MSCN01000001">
    <property type="protein sequence ID" value="PQJ77807.1"/>
    <property type="molecule type" value="Genomic_DNA"/>
</dbReference>
<accession>A0A2S7WJL8</accession>
<proteinExistence type="predicted"/>